<name>A0A8C9RX82_SCLFO</name>
<evidence type="ECO:0000256" key="15">
    <source>
        <dbReference type="SAM" id="MobiDB-lite"/>
    </source>
</evidence>
<evidence type="ECO:0000256" key="4">
    <source>
        <dbReference type="ARBA" id="ARBA00022490"/>
    </source>
</evidence>
<reference evidence="17" key="3">
    <citation type="submission" date="2025-09" db="UniProtKB">
        <authorList>
            <consortium name="Ensembl"/>
        </authorList>
    </citation>
    <scope>IDENTIFICATION</scope>
</reference>
<feature type="coiled-coil region" evidence="14">
    <location>
        <begin position="63"/>
        <end position="146"/>
    </location>
</feature>
<evidence type="ECO:0000256" key="9">
    <source>
        <dbReference type="ARBA" id="ARBA00037766"/>
    </source>
</evidence>
<dbReference type="PRINTS" id="PR01276">
    <property type="entry name" value="TYPE2KERATIN"/>
</dbReference>
<dbReference type="FunFam" id="1.20.5.1160:FF:000001">
    <property type="entry name" value="Keratin type II"/>
    <property type="match status" value="1"/>
</dbReference>
<evidence type="ECO:0000256" key="14">
    <source>
        <dbReference type="SAM" id="Coils"/>
    </source>
</evidence>
<dbReference type="AlphaFoldDB" id="A0A8C9RX82"/>
<keyword evidence="5" id="KW-0416">Keratin</keyword>
<dbReference type="KEGG" id="sfm:108928788"/>
<evidence type="ECO:0000256" key="11">
    <source>
        <dbReference type="ARBA" id="ARBA00042886"/>
    </source>
</evidence>
<evidence type="ECO:0000256" key="3">
    <source>
        <dbReference type="ARBA" id="ARBA00004642"/>
    </source>
</evidence>
<reference evidence="17" key="2">
    <citation type="submission" date="2025-08" db="UniProtKB">
        <authorList>
            <consortium name="Ensembl"/>
        </authorList>
    </citation>
    <scope>IDENTIFICATION</scope>
</reference>
<evidence type="ECO:0000256" key="1">
    <source>
        <dbReference type="ARBA" id="ARBA00004109"/>
    </source>
</evidence>
<dbReference type="PROSITE" id="PS51842">
    <property type="entry name" value="IF_ROD_2"/>
    <property type="match status" value="1"/>
</dbReference>
<evidence type="ECO:0000256" key="8">
    <source>
        <dbReference type="ARBA" id="ARBA00023242"/>
    </source>
</evidence>
<dbReference type="GO" id="GO:0005654">
    <property type="term" value="C:nucleoplasm"/>
    <property type="evidence" value="ECO:0007669"/>
    <property type="project" value="UniProtKB-SubCell"/>
</dbReference>
<feature type="compositionally biased region" description="Basic and acidic residues" evidence="15">
    <location>
        <begin position="34"/>
        <end position="44"/>
    </location>
</feature>
<sequence>MFVCTSSLPEMASSHRSQPGYPPIAGSSPPSPHVDPRDHEEKMKEAEEVAALNNQFVRFIDKVHHLQQQNQVLETQLKVLLEQEPYEADIEGMVEELSRALRQQVDSLAQEHEMLEAKLVRSEVQVEEKRRKYEDEIQRKADAEEDFVAYKKDVDDAHLHEVELQLELENVMGELDFLTRAFEEEIKEFESQVQNSRVFLQEKRAQTFDMSQIAREVQTQYEEMAARSREEAEAWHRTKTADMAAKVQKHEEELKENRREVADTLRVVQKLFREVETLKRKRDVLRTEAQEAEDRDQQVREEAGERVRQLKEALLRAKQDMMQQVHDYQDLMNLKVALDIEIATYRKLLEGEESRLGEHGQRR</sequence>
<evidence type="ECO:0000256" key="13">
    <source>
        <dbReference type="RuleBase" id="RU000685"/>
    </source>
</evidence>
<evidence type="ECO:0000256" key="10">
    <source>
        <dbReference type="ARBA" id="ARBA00039429"/>
    </source>
</evidence>
<dbReference type="OrthoDB" id="2441647at2759"/>
<dbReference type="Proteomes" id="UP000694397">
    <property type="component" value="Chromosome 12"/>
</dbReference>
<gene>
    <name evidence="17" type="primary">LOC108928788</name>
</gene>
<evidence type="ECO:0000256" key="12">
    <source>
        <dbReference type="ARBA" id="ARBA00042964"/>
    </source>
</evidence>
<dbReference type="Gene3D" id="1.20.5.1160">
    <property type="entry name" value="Vasodilator-stimulated phosphoprotein"/>
    <property type="match status" value="1"/>
</dbReference>
<reference evidence="17 18" key="1">
    <citation type="submission" date="2019-04" db="EMBL/GenBank/DDBJ databases">
        <authorList>
            <consortium name="Wellcome Sanger Institute Data Sharing"/>
        </authorList>
    </citation>
    <scope>NUCLEOTIDE SEQUENCE [LARGE SCALE GENOMIC DNA]</scope>
</reference>
<feature type="region of interest" description="Disordered" evidence="15">
    <location>
        <begin position="1"/>
        <end position="44"/>
    </location>
</feature>
<evidence type="ECO:0000256" key="5">
    <source>
        <dbReference type="ARBA" id="ARBA00022744"/>
    </source>
</evidence>
<dbReference type="SMART" id="SM01391">
    <property type="entry name" value="Filament"/>
    <property type="match status" value="1"/>
</dbReference>
<dbReference type="PANTHER" id="PTHR45616">
    <property type="entry name" value="GATA-TYPE DOMAIN-CONTAINING PROTEIN"/>
    <property type="match status" value="1"/>
</dbReference>
<keyword evidence="7 14" id="KW-0175">Coiled coil</keyword>
<evidence type="ECO:0000313" key="18">
    <source>
        <dbReference type="Proteomes" id="UP000694397"/>
    </source>
</evidence>
<protein>
    <recommendedName>
        <fullName evidence="10">Keratin, type II cytoskeletal 8</fullName>
    </recommendedName>
    <alternativeName>
        <fullName evidence="12">Cytokeratin-8</fullName>
    </alternativeName>
    <alternativeName>
        <fullName evidence="11">Keratin-8</fullName>
    </alternativeName>
</protein>
<dbReference type="Pfam" id="PF00038">
    <property type="entry name" value="Filament"/>
    <property type="match status" value="1"/>
</dbReference>
<comment type="similarity">
    <text evidence="13">Belongs to the intermediate filament family.</text>
</comment>
<comment type="subcellular location">
    <subcellularLocation>
        <location evidence="2">Cytoplasm</location>
    </subcellularLocation>
    <subcellularLocation>
        <location evidence="1">Nucleus matrix</location>
    </subcellularLocation>
    <subcellularLocation>
        <location evidence="3">Nucleus</location>
        <location evidence="3">Nucleoplasm</location>
    </subcellularLocation>
</comment>
<keyword evidence="8" id="KW-0539">Nucleus</keyword>
<evidence type="ECO:0000259" key="16">
    <source>
        <dbReference type="PROSITE" id="PS51842"/>
    </source>
</evidence>
<dbReference type="GO" id="GO:0005737">
    <property type="term" value="C:cytoplasm"/>
    <property type="evidence" value="ECO:0007669"/>
    <property type="project" value="UniProtKB-SubCell"/>
</dbReference>
<keyword evidence="4" id="KW-0963">Cytoplasm</keyword>
<evidence type="ECO:0000256" key="2">
    <source>
        <dbReference type="ARBA" id="ARBA00004496"/>
    </source>
</evidence>
<evidence type="ECO:0000256" key="7">
    <source>
        <dbReference type="ARBA" id="ARBA00023054"/>
    </source>
</evidence>
<dbReference type="InterPro" id="IPR018039">
    <property type="entry name" value="IF_conserved"/>
</dbReference>
<dbReference type="InterPro" id="IPR039008">
    <property type="entry name" value="IF_rod_dom"/>
</dbReference>
<keyword evidence="18" id="KW-1185">Reference proteome</keyword>
<dbReference type="PROSITE" id="PS00226">
    <property type="entry name" value="IF_ROD_1"/>
    <property type="match status" value="1"/>
</dbReference>
<dbReference type="GO" id="GO:0016363">
    <property type="term" value="C:nuclear matrix"/>
    <property type="evidence" value="ECO:0007669"/>
    <property type="project" value="UniProtKB-SubCell"/>
</dbReference>
<dbReference type="Ensembl" id="ENSSFOT00015024633.2">
    <property type="protein sequence ID" value="ENSSFOP00015024367.2"/>
    <property type="gene ID" value="ENSSFOG00015015671.2"/>
</dbReference>
<keyword evidence="6 13" id="KW-0403">Intermediate filament</keyword>
<dbReference type="GO" id="GO:0045095">
    <property type="term" value="C:keratin filament"/>
    <property type="evidence" value="ECO:0007669"/>
    <property type="project" value="InterPro"/>
</dbReference>
<evidence type="ECO:0000313" key="17">
    <source>
        <dbReference type="Ensembl" id="ENSSFOP00015024367.2"/>
    </source>
</evidence>
<accession>A0A8C9RX82</accession>
<comment type="function">
    <text evidence="9">Together with KRT19, helps to link the contractile apparatus to dystrophin at the costameres of striated muscle.</text>
</comment>
<dbReference type="InterPro" id="IPR003054">
    <property type="entry name" value="Keratin_II"/>
</dbReference>
<evidence type="ECO:0000256" key="6">
    <source>
        <dbReference type="ARBA" id="ARBA00022754"/>
    </source>
</evidence>
<feature type="domain" description="IF rod" evidence="16">
    <location>
        <begin position="45"/>
        <end position="356"/>
    </location>
</feature>
<feature type="coiled-coil region" evidence="14">
    <location>
        <begin position="240"/>
        <end position="320"/>
    </location>
</feature>
<dbReference type="RefSeq" id="XP_018598445.2">
    <property type="nucleotide sequence ID" value="XM_018742929.2"/>
</dbReference>
<dbReference type="SUPFAM" id="SSF64593">
    <property type="entry name" value="Intermediate filament protein, coiled coil region"/>
    <property type="match status" value="2"/>
</dbReference>
<dbReference type="PANTHER" id="PTHR45616:SF26">
    <property type="entry name" value="KERATIN, TYPE II CYTOSKELETAL 8"/>
    <property type="match status" value="1"/>
</dbReference>
<dbReference type="GeneID" id="108928788"/>
<dbReference type="Gene3D" id="1.20.5.170">
    <property type="match status" value="1"/>
</dbReference>
<dbReference type="GeneTree" id="ENSGT00940000161090"/>
<dbReference type="Gene3D" id="1.20.5.500">
    <property type="entry name" value="Single helix bin"/>
    <property type="match status" value="1"/>
</dbReference>
<organism evidence="17 18">
    <name type="scientific">Scleropages formosus</name>
    <name type="common">Asian bonytongue</name>
    <name type="synonym">Osteoglossum formosum</name>
    <dbReference type="NCBI Taxonomy" id="113540"/>
    <lineage>
        <taxon>Eukaryota</taxon>
        <taxon>Metazoa</taxon>
        <taxon>Chordata</taxon>
        <taxon>Craniata</taxon>
        <taxon>Vertebrata</taxon>
        <taxon>Euteleostomi</taxon>
        <taxon>Actinopterygii</taxon>
        <taxon>Neopterygii</taxon>
        <taxon>Teleostei</taxon>
        <taxon>Osteoglossocephala</taxon>
        <taxon>Osteoglossomorpha</taxon>
        <taxon>Osteoglossiformes</taxon>
        <taxon>Osteoglossidae</taxon>
        <taxon>Scleropages</taxon>
    </lineage>
</organism>
<proteinExistence type="inferred from homology"/>